<gene>
    <name evidence="1" type="ORF">Klosneuvirus_3_165</name>
</gene>
<dbReference type="EMBL" id="KY684110">
    <property type="protein sequence ID" value="ARF12030.1"/>
    <property type="molecule type" value="Genomic_DNA"/>
</dbReference>
<evidence type="ECO:0000313" key="1">
    <source>
        <dbReference type="EMBL" id="ARF12030.1"/>
    </source>
</evidence>
<accession>A0A1V0SJX3</accession>
<proteinExistence type="predicted"/>
<sequence length="135" mass="15149">MKAVATLALGTIGIMASTKPSHENFRTVSGNLQKKMMDAGMKQADDGSLTFALFGGVAKEMFTSQMDMRVSTYDYVICKVGVMSFNISNKDKNERKYNYSVGIFNKWIDCDQVLAKKVVDFNDKLFNNSLDQIKF</sequence>
<name>A0A1V0SJX3_9VIRU</name>
<organism evidence="1">
    <name type="scientific">Klosneuvirus KNV1</name>
    <dbReference type="NCBI Taxonomy" id="1977640"/>
    <lineage>
        <taxon>Viruses</taxon>
        <taxon>Varidnaviria</taxon>
        <taxon>Bamfordvirae</taxon>
        <taxon>Nucleocytoviricota</taxon>
        <taxon>Megaviricetes</taxon>
        <taxon>Imitervirales</taxon>
        <taxon>Mimiviridae</taxon>
        <taxon>Klosneuvirinae</taxon>
        <taxon>Klosneuvirus</taxon>
    </lineage>
</organism>
<protein>
    <submittedName>
        <fullName evidence="1">Uncharacterized protein</fullName>
    </submittedName>
</protein>
<reference evidence="1" key="1">
    <citation type="journal article" date="2017" name="Science">
        <title>Giant viruses with an expanded complement of translation system components.</title>
        <authorList>
            <person name="Schulz F."/>
            <person name="Yutin N."/>
            <person name="Ivanova N.N."/>
            <person name="Ortega D.R."/>
            <person name="Lee T.K."/>
            <person name="Vierheilig J."/>
            <person name="Daims H."/>
            <person name="Horn M."/>
            <person name="Wagner M."/>
            <person name="Jensen G.J."/>
            <person name="Kyrpides N.C."/>
            <person name="Koonin E.V."/>
            <person name="Woyke T."/>
        </authorList>
    </citation>
    <scope>NUCLEOTIDE SEQUENCE</scope>
    <source>
        <strain evidence="1">KNV1</strain>
    </source>
</reference>